<dbReference type="SUPFAM" id="SSF49785">
    <property type="entry name" value="Galactose-binding domain-like"/>
    <property type="match status" value="1"/>
</dbReference>
<sequence length="481" mass="50947">MKYPNLKIVLTLGVVVLTAISCERELSDEAVFATFPKTGDIFTDAPVGLGSDFYFPFLGSKATAFSVDESEGYQSSASIRIDVPNANDPEGNFAGAIFRIDGAGRNLTGFDALTFWAKASQGVTIGEIGFGQDFLENKYQVTRNNISLGTNWAKYVIPIPDPSKLVEERGMLWYAAGGVGPVGQETGYTFWLDEVKFEKLGTLAQPQPKILFGADIIEDTFLDITIELAGLTQTFNTASGQNVTVTAKPSYFNFESSDIEVARVSELGVVTVVDTGEATISATLANVAASGSLALNVVGPFDSAPVPQRDPNNVISVFSDAYQNINVDFFNGFFGGQTTLGGAIDVAGDNVLRYTNLNFVTTQFSNPTVDASEMTHLHVNIKVEEPVQGGDAIVIELGDFGADGVFGGPGSDDSAGGAAPIDSSTLIADQWITVEIPLNSFTNGTGGGFSGLSSTSNLAQISFVSSNVSSILVDNIYLYKE</sequence>
<dbReference type="RefSeq" id="WP_386408456.1">
    <property type="nucleotide sequence ID" value="NZ_JBHTJH010000017.1"/>
</dbReference>
<dbReference type="SUPFAM" id="SSF49373">
    <property type="entry name" value="Invasin/intimin cell-adhesion fragments"/>
    <property type="match status" value="1"/>
</dbReference>
<dbReference type="InterPro" id="IPR008979">
    <property type="entry name" value="Galactose-bd-like_sf"/>
</dbReference>
<proteinExistence type="predicted"/>
<dbReference type="PROSITE" id="PS51257">
    <property type="entry name" value="PROKAR_LIPOPROTEIN"/>
    <property type="match status" value="1"/>
</dbReference>
<feature type="domain" description="BIG2" evidence="1">
    <location>
        <begin position="246"/>
        <end position="286"/>
    </location>
</feature>
<dbReference type="Pfam" id="PF02368">
    <property type="entry name" value="Big_2"/>
    <property type="match status" value="1"/>
</dbReference>
<evidence type="ECO:0000259" key="1">
    <source>
        <dbReference type="Pfam" id="PF02368"/>
    </source>
</evidence>
<reference evidence="3" key="1">
    <citation type="journal article" date="2019" name="Int. J. Syst. Evol. Microbiol.">
        <title>The Global Catalogue of Microorganisms (GCM) 10K type strain sequencing project: providing services to taxonomists for standard genome sequencing and annotation.</title>
        <authorList>
            <consortium name="The Broad Institute Genomics Platform"/>
            <consortium name="The Broad Institute Genome Sequencing Center for Infectious Disease"/>
            <person name="Wu L."/>
            <person name="Ma J."/>
        </authorList>
    </citation>
    <scope>NUCLEOTIDE SEQUENCE [LARGE SCALE GENOMIC DNA]</scope>
    <source>
        <strain evidence="3">CCUG 62952</strain>
    </source>
</reference>
<evidence type="ECO:0000313" key="3">
    <source>
        <dbReference type="Proteomes" id="UP001596978"/>
    </source>
</evidence>
<keyword evidence="3" id="KW-1185">Reference proteome</keyword>
<accession>A0ABW3CYQ8</accession>
<dbReference type="Proteomes" id="UP001596978">
    <property type="component" value="Unassembled WGS sequence"/>
</dbReference>
<evidence type="ECO:0000313" key="2">
    <source>
        <dbReference type="EMBL" id="MFD0862896.1"/>
    </source>
</evidence>
<gene>
    <name evidence="2" type="ORF">ACFQ1M_11840</name>
</gene>
<dbReference type="Gene3D" id="2.60.40.1080">
    <property type="match status" value="1"/>
</dbReference>
<dbReference type="EMBL" id="JBHTJH010000017">
    <property type="protein sequence ID" value="MFD0862896.1"/>
    <property type="molecule type" value="Genomic_DNA"/>
</dbReference>
<organism evidence="2 3">
    <name type="scientific">Sungkyunkwania multivorans</name>
    <dbReference type="NCBI Taxonomy" id="1173618"/>
    <lineage>
        <taxon>Bacteria</taxon>
        <taxon>Pseudomonadati</taxon>
        <taxon>Bacteroidota</taxon>
        <taxon>Flavobacteriia</taxon>
        <taxon>Flavobacteriales</taxon>
        <taxon>Flavobacteriaceae</taxon>
        <taxon>Sungkyunkwania</taxon>
    </lineage>
</organism>
<dbReference type="InterPro" id="IPR008964">
    <property type="entry name" value="Invasin/intimin_cell_adhesion"/>
</dbReference>
<protein>
    <submittedName>
        <fullName evidence="2">Ig-like domain-containing protein</fullName>
    </submittedName>
</protein>
<dbReference type="InterPro" id="IPR003343">
    <property type="entry name" value="Big_2"/>
</dbReference>
<name>A0ABW3CYQ8_9FLAO</name>
<dbReference type="Gene3D" id="2.60.120.430">
    <property type="entry name" value="Galactose-binding lectin"/>
    <property type="match status" value="2"/>
</dbReference>
<comment type="caution">
    <text evidence="2">The sequence shown here is derived from an EMBL/GenBank/DDBJ whole genome shotgun (WGS) entry which is preliminary data.</text>
</comment>